<evidence type="ECO:0000313" key="1">
    <source>
        <dbReference type="EMBL" id="EDP95037.1"/>
    </source>
</evidence>
<dbReference type="HOGENOM" id="CLU_076645_2_0_10"/>
<dbReference type="RefSeq" id="WP_007092943.1">
    <property type="nucleotide sequence ID" value="NZ_CP142125.1"/>
</dbReference>
<dbReference type="AlphaFoldDB" id="A9E6I1"/>
<sequence>MKDREELYFKNDVEWRAWLEKNYDTSSGVYLIFYKVSSATESMRWEEAVKVALCFGWIDSTVKKLDDERRRQYFCPRKPKSVWSKLNKTYIVELTAEGKMHESGTQKMIAAIKDGSWTALDDVENLVIPKDLQIAFDKHPKAFENYQNFSPSYRKSYLYWLHQAKRETTREKRIAEIIRLCTKNIKSRDTR</sequence>
<organism evidence="1 2">
    <name type="scientific">Kordia algicida OT-1</name>
    <dbReference type="NCBI Taxonomy" id="391587"/>
    <lineage>
        <taxon>Bacteria</taxon>
        <taxon>Pseudomonadati</taxon>
        <taxon>Bacteroidota</taxon>
        <taxon>Flavobacteriia</taxon>
        <taxon>Flavobacteriales</taxon>
        <taxon>Flavobacteriaceae</taxon>
        <taxon>Kordia</taxon>
    </lineage>
</organism>
<comment type="caution">
    <text evidence="1">The sequence shown here is derived from an EMBL/GenBank/DDBJ whole genome shotgun (WGS) entry which is preliminary data.</text>
</comment>
<keyword evidence="2" id="KW-1185">Reference proteome</keyword>
<dbReference type="OrthoDB" id="9796999at2"/>
<gene>
    <name evidence="1" type="ORF">KAOT1_01839</name>
</gene>
<reference evidence="1 2" key="1">
    <citation type="journal article" date="2011" name="J. Bacteriol.">
        <title>Genome sequence of the algicidal bacterium Kordia algicida OT-1.</title>
        <authorList>
            <person name="Lee H.S."/>
            <person name="Kang S.G."/>
            <person name="Kwon K.K."/>
            <person name="Lee J.H."/>
            <person name="Kim S.J."/>
        </authorList>
    </citation>
    <scope>NUCLEOTIDE SEQUENCE [LARGE SCALE GENOMIC DNA]</scope>
    <source>
        <strain evidence="1 2">OT-1</strain>
    </source>
</reference>
<dbReference type="EMBL" id="ABIB01000011">
    <property type="protein sequence ID" value="EDP95037.1"/>
    <property type="molecule type" value="Genomic_DNA"/>
</dbReference>
<evidence type="ECO:0000313" key="2">
    <source>
        <dbReference type="Proteomes" id="UP000002945"/>
    </source>
</evidence>
<accession>A9E6I1</accession>
<name>A9E6I1_9FLAO</name>
<dbReference type="Pfam" id="PF13376">
    <property type="entry name" value="OmdA"/>
    <property type="match status" value="1"/>
</dbReference>
<dbReference type="STRING" id="391587.KAOT1_01839"/>
<protein>
    <submittedName>
        <fullName evidence="1">Uncharacterized protein</fullName>
    </submittedName>
</protein>
<dbReference type="Proteomes" id="UP000002945">
    <property type="component" value="Unassembled WGS sequence"/>
</dbReference>
<proteinExistence type="predicted"/>
<dbReference type="eggNOG" id="COG4430">
    <property type="taxonomic scope" value="Bacteria"/>
</dbReference>